<dbReference type="Proteomes" id="UP001390339">
    <property type="component" value="Unassembled WGS sequence"/>
</dbReference>
<keyword evidence="3" id="KW-1185">Reference proteome</keyword>
<sequence length="532" mass="56811">MAPSSVILLQGGTLLLHNASNHITPTTADLLIIDSLISRIGPDLVQHCPENTRVVDCRDKIISPGFVDTHRHLWQTQYKGAHDDHGLVPYIPRGNFTATLWSPEDLFWGELAGALESIDAGTTTVVDHSHCNPTPDHPQAAIQALVSSGLRAVYCFTPARRLVSLAPLKVEDDTFSEESLSIYRALAKAGPFGGSGSGSGHGGDGDGRVHMGYANDNLYAPADVLKRFYAELRDPAHGRPAKVITSHALGGALNNTGAGRGGPTAVQVLHSHGLLGPDVLLSHATSPHDIDADLYRESGACVSSTPNTELQMGLFPVALRPDHYDHASLGVDCHSWGVPGIPGQMRMMLQAARFERGEWFASRGLWSRDTGFAAEQVFNLGTLGGARAAGLKGEVGSLKVGMKADILVFDTASPSMLAAASENPVAAIVLHSNPSDIEMVIVDGVVRKQGGKLLDTHVMAAPVEEKSAVAPGTTLSWKDVARKVLDSQHSLKTRAKDMDFDANEEVLIDMMHLSRETMVKGIHSSQSYLIQA</sequence>
<feature type="domain" description="Amidohydrolase-related" evidence="1">
    <location>
        <begin position="61"/>
        <end position="446"/>
    </location>
</feature>
<dbReference type="PANTHER" id="PTHR43794">
    <property type="entry name" value="AMINOHYDROLASE SSNA-RELATED"/>
    <property type="match status" value="1"/>
</dbReference>
<dbReference type="EMBL" id="JAPCWZ010000002">
    <property type="protein sequence ID" value="KAK8877288.1"/>
    <property type="molecule type" value="Genomic_DNA"/>
</dbReference>
<dbReference type="Gene3D" id="2.30.40.10">
    <property type="entry name" value="Urease, subunit C, domain 1"/>
    <property type="match status" value="1"/>
</dbReference>
<dbReference type="SUPFAM" id="SSF51556">
    <property type="entry name" value="Metallo-dependent hydrolases"/>
    <property type="match status" value="1"/>
</dbReference>
<proteinExistence type="predicted"/>
<dbReference type="SUPFAM" id="SSF51338">
    <property type="entry name" value="Composite domain of metallo-dependent hydrolases"/>
    <property type="match status" value="2"/>
</dbReference>
<dbReference type="InterPro" id="IPR011059">
    <property type="entry name" value="Metal-dep_hydrolase_composite"/>
</dbReference>
<organism evidence="2 3">
    <name type="scientific">Apiospora arundinis</name>
    <dbReference type="NCBI Taxonomy" id="335852"/>
    <lineage>
        <taxon>Eukaryota</taxon>
        <taxon>Fungi</taxon>
        <taxon>Dikarya</taxon>
        <taxon>Ascomycota</taxon>
        <taxon>Pezizomycotina</taxon>
        <taxon>Sordariomycetes</taxon>
        <taxon>Xylariomycetidae</taxon>
        <taxon>Amphisphaeriales</taxon>
        <taxon>Apiosporaceae</taxon>
        <taxon>Apiospora</taxon>
    </lineage>
</organism>
<dbReference type="PANTHER" id="PTHR43794:SF5">
    <property type="entry name" value="CHLOROHYDROLASE FAMILY PROTEIN"/>
    <property type="match status" value="1"/>
</dbReference>
<dbReference type="InterPro" id="IPR032466">
    <property type="entry name" value="Metal_Hydrolase"/>
</dbReference>
<dbReference type="InterPro" id="IPR050287">
    <property type="entry name" value="MTA/SAH_deaminase"/>
</dbReference>
<name>A0ABR2JHL2_9PEZI</name>
<comment type="caution">
    <text evidence="2">The sequence shown here is derived from an EMBL/GenBank/DDBJ whole genome shotgun (WGS) entry which is preliminary data.</text>
</comment>
<protein>
    <submittedName>
        <fullName evidence="2">5'-deoxyadenosine deaminase</fullName>
    </submittedName>
</protein>
<dbReference type="InterPro" id="IPR006680">
    <property type="entry name" value="Amidohydro-rel"/>
</dbReference>
<dbReference type="Gene3D" id="3.20.20.140">
    <property type="entry name" value="Metal-dependent hydrolases"/>
    <property type="match status" value="1"/>
</dbReference>
<evidence type="ECO:0000313" key="2">
    <source>
        <dbReference type="EMBL" id="KAK8877288.1"/>
    </source>
</evidence>
<evidence type="ECO:0000259" key="1">
    <source>
        <dbReference type="Pfam" id="PF01979"/>
    </source>
</evidence>
<gene>
    <name evidence="2" type="ORF">PGQ11_002234</name>
</gene>
<accession>A0ABR2JHL2</accession>
<reference evidence="2 3" key="1">
    <citation type="journal article" date="2024" name="IMA Fungus">
        <title>Apiospora arundinis, a panoply of carbohydrate-active enzymes and secondary metabolites.</title>
        <authorList>
            <person name="Sorensen T."/>
            <person name="Petersen C."/>
            <person name="Muurmann A.T."/>
            <person name="Christiansen J.V."/>
            <person name="Brundto M.L."/>
            <person name="Overgaard C.K."/>
            <person name="Boysen A.T."/>
            <person name="Wollenberg R.D."/>
            <person name="Larsen T.O."/>
            <person name="Sorensen J.L."/>
            <person name="Nielsen K.L."/>
            <person name="Sondergaard T.E."/>
        </authorList>
    </citation>
    <scope>NUCLEOTIDE SEQUENCE [LARGE SCALE GENOMIC DNA]</scope>
    <source>
        <strain evidence="2 3">AAU 773</strain>
    </source>
</reference>
<evidence type="ECO:0000313" key="3">
    <source>
        <dbReference type="Proteomes" id="UP001390339"/>
    </source>
</evidence>
<dbReference type="Pfam" id="PF01979">
    <property type="entry name" value="Amidohydro_1"/>
    <property type="match status" value="1"/>
</dbReference>